<evidence type="ECO:0000256" key="8">
    <source>
        <dbReference type="RuleBase" id="RU004004"/>
    </source>
</evidence>
<dbReference type="InterPro" id="IPR038591">
    <property type="entry name" value="NolW-like_sf"/>
</dbReference>
<evidence type="ECO:0000313" key="14">
    <source>
        <dbReference type="EMBL" id="MBT1071477.1"/>
    </source>
</evidence>
<keyword evidence="6" id="KW-0998">Cell outer membrane</keyword>
<dbReference type="Proteomes" id="UP000784128">
    <property type="component" value="Unassembled WGS sequence"/>
</dbReference>
<reference evidence="14 15" key="1">
    <citation type="submission" date="2021-05" db="EMBL/GenBank/DDBJ databases">
        <title>The draft genome of Geobacter chapellei DSM 13688.</title>
        <authorList>
            <person name="Xu Z."/>
            <person name="Masuda Y."/>
            <person name="Itoh H."/>
            <person name="Senoo K."/>
        </authorList>
    </citation>
    <scope>NUCLEOTIDE SEQUENCE [LARGE SCALE GENOMIC DNA]</scope>
    <source>
        <strain evidence="14 15">DSM 13688</strain>
    </source>
</reference>
<dbReference type="EMBL" id="JAHDYS010000005">
    <property type="protein sequence ID" value="MBT1071477.1"/>
    <property type="molecule type" value="Genomic_DNA"/>
</dbReference>
<dbReference type="Gene3D" id="3.30.1370.120">
    <property type="match status" value="1"/>
</dbReference>
<dbReference type="PANTHER" id="PTHR30604">
    <property type="entry name" value="PROTEIN TRANSPORT PROTEIN HOFQ"/>
    <property type="match status" value="1"/>
</dbReference>
<accession>A0ABS5U735</accession>
<dbReference type="Pfam" id="PF00263">
    <property type="entry name" value="Secretin"/>
    <property type="match status" value="1"/>
</dbReference>
<dbReference type="Gene3D" id="3.55.50.30">
    <property type="match status" value="1"/>
</dbReference>
<dbReference type="InterPro" id="IPR051808">
    <property type="entry name" value="Type_IV_pilus_biogenesis"/>
</dbReference>
<dbReference type="InterPro" id="IPR049371">
    <property type="entry name" value="GspD-like_N0"/>
</dbReference>
<dbReference type="NCBIfam" id="TIGR02515">
    <property type="entry name" value="IV_pilus_PilQ"/>
    <property type="match status" value="1"/>
</dbReference>
<evidence type="ECO:0000256" key="1">
    <source>
        <dbReference type="ARBA" id="ARBA00004370"/>
    </source>
</evidence>
<gene>
    <name evidence="14" type="primary">pilQ</name>
    <name evidence="14" type="ORF">KJB30_06770</name>
</gene>
<sequence length="763" mass="83225">MKEFSRVHAHLLQVTFVILTFAFFSSPCLAAQLKLSFVSSGNEYATISADQEIEFTSFKVQNPYRLVIDVKNLSADPGELLNKNEHLAKLTVSGTSTGTRIVVEPAGKTPLILKQISKNTLSIVGVPEPKQAVVPVVPSNSVAPASAPVTTPTATASASAASLIIKDNSVMIGTSGFIDNVSTFSFPESDRLVFILKDTVLAFKEGRYPLGFLNLSHLEVEQEGPNTKLTFTVQKNKPLPNYLSTKDTNAVAIRFFVIDETKNTVQKTDSLSPKSKMITQDSDPNFKAPSAKYKGQKISLDFDNAELKQIFRLLSEVNKKNYILSDEVKGNISIKLTNVPWDQAYELLLRVNNLAAIEEGNIVEIISFNQKVERVKKQLEEEDFNKARETVGICAVQLRHASAPKVATAATAILKNSAKTPTREETAKVQARATGGNAGVYPEANADGRQSKDIEPRPVNVPVAAEYNNIYAEPNSNRLIIRDLPSKFPEVLKLLSLLDVPDQQVMIEARIVQATTGFTKSLGIQWGVHRIKGAGGIKQDGPFQDFGFGGLIDRAISTTGTMDTYGMGLTFGTLVGGIELDMRLSAAADMNMAKVISTPRIATTYGETATIKDGTQYPYAKTDGLSGQVTYEFKDAVLSLDVTPTITPACDVIMKLEVTNDSLGAPINGQVPINKKTAKTTLSIQNGETAVIGGTFINDETERESGVPYLMDIPWLGRLFKSKSNDKNRRELLIFLTPRLLNNNCNSSDVIKLKYNKLECATI</sequence>
<dbReference type="PANTHER" id="PTHR30604:SF1">
    <property type="entry name" value="DNA UTILIZATION PROTEIN HOFQ"/>
    <property type="match status" value="1"/>
</dbReference>
<evidence type="ECO:0000259" key="11">
    <source>
        <dbReference type="Pfam" id="PF03958"/>
    </source>
</evidence>
<feature type="domain" description="AMIN" evidence="12">
    <location>
        <begin position="46"/>
        <end position="107"/>
    </location>
</feature>
<evidence type="ECO:0000256" key="2">
    <source>
        <dbReference type="ARBA" id="ARBA00022448"/>
    </source>
</evidence>
<comment type="caution">
    <text evidence="14">The sequence shown here is derived from an EMBL/GenBank/DDBJ whole genome shotgun (WGS) entry which is preliminary data.</text>
</comment>
<dbReference type="PRINTS" id="PR00811">
    <property type="entry name" value="BCTERIALGSPD"/>
</dbReference>
<feature type="region of interest" description="Disordered" evidence="9">
    <location>
        <begin position="436"/>
        <end position="455"/>
    </location>
</feature>
<dbReference type="InterPro" id="IPR005644">
    <property type="entry name" value="NolW-like"/>
</dbReference>
<keyword evidence="3" id="KW-0812">Transmembrane</keyword>
<comment type="similarity">
    <text evidence="7">Belongs to the bacterial secretin family.</text>
</comment>
<protein>
    <submittedName>
        <fullName evidence="14">Type IV pilus secretin PilQ</fullName>
    </submittedName>
</protein>
<name>A0ABS5U735_9BACT</name>
<feature type="domain" description="GspD-like N0" evidence="13">
    <location>
        <begin position="300"/>
        <end position="364"/>
    </location>
</feature>
<keyword evidence="15" id="KW-1185">Reference proteome</keyword>
<evidence type="ECO:0000256" key="5">
    <source>
        <dbReference type="ARBA" id="ARBA00023136"/>
    </source>
</evidence>
<evidence type="ECO:0000259" key="10">
    <source>
        <dbReference type="Pfam" id="PF00263"/>
    </source>
</evidence>
<evidence type="ECO:0000259" key="13">
    <source>
        <dbReference type="Pfam" id="PF21305"/>
    </source>
</evidence>
<evidence type="ECO:0000256" key="7">
    <source>
        <dbReference type="RuleBase" id="RU004003"/>
    </source>
</evidence>
<dbReference type="Pfam" id="PF21305">
    <property type="entry name" value="type_II_gspD_N0"/>
    <property type="match status" value="1"/>
</dbReference>
<evidence type="ECO:0000259" key="12">
    <source>
        <dbReference type="Pfam" id="PF11741"/>
    </source>
</evidence>
<keyword evidence="4" id="KW-0732">Signal</keyword>
<dbReference type="InterPro" id="IPR013355">
    <property type="entry name" value="Pilus_4_PilQ"/>
</dbReference>
<feature type="domain" description="Type II/III secretion system secretin-like" evidence="10">
    <location>
        <begin position="589"/>
        <end position="741"/>
    </location>
</feature>
<comment type="subcellular location">
    <subcellularLocation>
        <location evidence="8">Cell outer membrane</location>
    </subcellularLocation>
    <subcellularLocation>
        <location evidence="1">Membrane</location>
    </subcellularLocation>
</comment>
<dbReference type="Pfam" id="PF03958">
    <property type="entry name" value="Secretin_N"/>
    <property type="match status" value="1"/>
</dbReference>
<dbReference type="Pfam" id="PF11741">
    <property type="entry name" value="AMIN"/>
    <property type="match status" value="1"/>
</dbReference>
<dbReference type="Gene3D" id="2.60.40.3500">
    <property type="match status" value="1"/>
</dbReference>
<dbReference type="RefSeq" id="WP_214297236.1">
    <property type="nucleotide sequence ID" value="NZ_JAHDYS010000005.1"/>
</dbReference>
<keyword evidence="5" id="KW-0472">Membrane</keyword>
<proteinExistence type="inferred from homology"/>
<evidence type="ECO:0000313" key="15">
    <source>
        <dbReference type="Proteomes" id="UP000784128"/>
    </source>
</evidence>
<evidence type="ECO:0000256" key="3">
    <source>
        <dbReference type="ARBA" id="ARBA00022692"/>
    </source>
</evidence>
<evidence type="ECO:0000256" key="6">
    <source>
        <dbReference type="ARBA" id="ARBA00023237"/>
    </source>
</evidence>
<dbReference type="InterPro" id="IPR004846">
    <property type="entry name" value="T2SS/T3SS_dom"/>
</dbReference>
<keyword evidence="2 8" id="KW-0813">Transport</keyword>
<feature type="domain" description="NolW-like" evidence="11">
    <location>
        <begin position="395"/>
        <end position="504"/>
    </location>
</feature>
<organism evidence="14 15">
    <name type="scientific">Pelotalea chapellei</name>
    <dbReference type="NCBI Taxonomy" id="44671"/>
    <lineage>
        <taxon>Bacteria</taxon>
        <taxon>Pseudomonadati</taxon>
        <taxon>Thermodesulfobacteriota</taxon>
        <taxon>Desulfuromonadia</taxon>
        <taxon>Geobacterales</taxon>
        <taxon>Geobacteraceae</taxon>
        <taxon>Pelotalea</taxon>
    </lineage>
</organism>
<dbReference type="InterPro" id="IPR021731">
    <property type="entry name" value="AMIN_dom"/>
</dbReference>
<evidence type="ECO:0000256" key="9">
    <source>
        <dbReference type="SAM" id="MobiDB-lite"/>
    </source>
</evidence>
<evidence type="ECO:0000256" key="4">
    <source>
        <dbReference type="ARBA" id="ARBA00022729"/>
    </source>
</evidence>
<dbReference type="InterPro" id="IPR001775">
    <property type="entry name" value="GspD/PilQ"/>
</dbReference>